<evidence type="ECO:0000256" key="9">
    <source>
        <dbReference type="SAM" id="MobiDB-lite"/>
    </source>
</evidence>
<keyword evidence="6" id="KW-1133">Transmembrane helix</keyword>
<evidence type="ECO:0000256" key="6">
    <source>
        <dbReference type="ARBA" id="ARBA00022989"/>
    </source>
</evidence>
<dbReference type="PANTHER" id="PTHR42982">
    <property type="entry name" value="SEC-INDEPENDENT PROTEIN TRANSLOCASE PROTEIN TATA"/>
    <property type="match status" value="1"/>
</dbReference>
<dbReference type="Pfam" id="PF02416">
    <property type="entry name" value="TatA_B_E"/>
    <property type="match status" value="1"/>
</dbReference>
<evidence type="ECO:0000256" key="7">
    <source>
        <dbReference type="ARBA" id="ARBA00023010"/>
    </source>
</evidence>
<dbReference type="NCBIfam" id="TIGR01411">
    <property type="entry name" value="tatAE"/>
    <property type="match status" value="1"/>
</dbReference>
<dbReference type="PANTHER" id="PTHR42982:SF1">
    <property type="entry name" value="SEC-INDEPENDENT PROTEIN TRANSLOCASE PROTEIN TATA"/>
    <property type="match status" value="1"/>
</dbReference>
<accession>A0A6J6IRU9</accession>
<dbReference type="InterPro" id="IPR006312">
    <property type="entry name" value="TatA/E"/>
</dbReference>
<dbReference type="InterPro" id="IPR003369">
    <property type="entry name" value="TatA/B/E"/>
</dbReference>
<evidence type="ECO:0000256" key="1">
    <source>
        <dbReference type="ARBA" id="ARBA00004162"/>
    </source>
</evidence>
<keyword evidence="3" id="KW-1003">Cell membrane</keyword>
<dbReference type="GO" id="GO:0005886">
    <property type="term" value="C:plasma membrane"/>
    <property type="evidence" value="ECO:0007669"/>
    <property type="project" value="UniProtKB-SubCell"/>
</dbReference>
<dbReference type="AlphaFoldDB" id="A0A6J6IRU9"/>
<gene>
    <name evidence="10" type="ORF">UFOPK2001_00298</name>
</gene>
<dbReference type="GO" id="GO:0043953">
    <property type="term" value="P:protein transport by the Tat complex"/>
    <property type="evidence" value="ECO:0007669"/>
    <property type="project" value="InterPro"/>
</dbReference>
<organism evidence="10">
    <name type="scientific">freshwater metagenome</name>
    <dbReference type="NCBI Taxonomy" id="449393"/>
    <lineage>
        <taxon>unclassified sequences</taxon>
        <taxon>metagenomes</taxon>
        <taxon>ecological metagenomes</taxon>
    </lineage>
</organism>
<comment type="subcellular location">
    <subcellularLocation>
        <location evidence="1">Cell membrane</location>
        <topology evidence="1">Single-pass membrane protein</topology>
    </subcellularLocation>
</comment>
<keyword evidence="2" id="KW-0813">Transport</keyword>
<sequence>MIRGLEGWHFIIILVIVLLLWGAPKLPGLAKSLGQSMRIFRKEMKGLGDDKAAEKADKPAATEGDSTSTK</sequence>
<feature type="region of interest" description="Disordered" evidence="9">
    <location>
        <begin position="48"/>
        <end position="70"/>
    </location>
</feature>
<evidence type="ECO:0000256" key="3">
    <source>
        <dbReference type="ARBA" id="ARBA00022475"/>
    </source>
</evidence>
<keyword evidence="5" id="KW-0653">Protein transport</keyword>
<evidence type="ECO:0000256" key="5">
    <source>
        <dbReference type="ARBA" id="ARBA00022927"/>
    </source>
</evidence>
<feature type="compositionally biased region" description="Basic and acidic residues" evidence="9">
    <location>
        <begin position="48"/>
        <end position="60"/>
    </location>
</feature>
<evidence type="ECO:0000256" key="2">
    <source>
        <dbReference type="ARBA" id="ARBA00022448"/>
    </source>
</evidence>
<keyword evidence="7" id="KW-0811">Translocation</keyword>
<proteinExistence type="inferred from homology"/>
<evidence type="ECO:0000313" key="10">
    <source>
        <dbReference type="EMBL" id="CAB4627216.1"/>
    </source>
</evidence>
<dbReference type="Gene3D" id="1.20.5.3310">
    <property type="match status" value="1"/>
</dbReference>
<dbReference type="HAMAP" id="MF_00236">
    <property type="entry name" value="TatA_E"/>
    <property type="match status" value="1"/>
</dbReference>
<keyword evidence="8" id="KW-0472">Membrane</keyword>
<keyword evidence="4" id="KW-0812">Transmembrane</keyword>
<protein>
    <submittedName>
        <fullName evidence="10">Unannotated protein</fullName>
    </submittedName>
</protein>
<name>A0A6J6IRU9_9ZZZZ</name>
<reference evidence="10" key="1">
    <citation type="submission" date="2020-05" db="EMBL/GenBank/DDBJ databases">
        <authorList>
            <person name="Chiriac C."/>
            <person name="Salcher M."/>
            <person name="Ghai R."/>
            <person name="Kavagutti S V."/>
        </authorList>
    </citation>
    <scope>NUCLEOTIDE SEQUENCE</scope>
</reference>
<dbReference type="EMBL" id="CAEZVN010000015">
    <property type="protein sequence ID" value="CAB4627216.1"/>
    <property type="molecule type" value="Genomic_DNA"/>
</dbReference>
<evidence type="ECO:0000256" key="8">
    <source>
        <dbReference type="ARBA" id="ARBA00023136"/>
    </source>
</evidence>
<evidence type="ECO:0000256" key="4">
    <source>
        <dbReference type="ARBA" id="ARBA00022692"/>
    </source>
</evidence>